<proteinExistence type="predicted"/>
<dbReference type="EMBL" id="LZZM01000099">
    <property type="protein sequence ID" value="OOM79563.1"/>
    <property type="molecule type" value="Genomic_DNA"/>
</dbReference>
<evidence type="ECO:0000313" key="2">
    <source>
        <dbReference type="Proteomes" id="UP000190890"/>
    </source>
</evidence>
<reference evidence="1 2" key="1">
    <citation type="submission" date="2016-05" db="EMBL/GenBank/DDBJ databases">
        <title>Microbial solvent formation.</title>
        <authorList>
            <person name="Poehlein A."/>
            <person name="Montoya Solano J.D."/>
            <person name="Flitsch S."/>
            <person name="Krabben P."/>
            <person name="Duerre P."/>
            <person name="Daniel R."/>
        </authorList>
    </citation>
    <scope>NUCLEOTIDE SEQUENCE [LARGE SCALE GENOMIC DNA]</scope>
    <source>
        <strain evidence="1 2">DSM 2619</strain>
    </source>
</reference>
<protein>
    <submittedName>
        <fullName evidence="1">Uncharacterized protein</fullName>
    </submittedName>
</protein>
<sequence>MSKGKKIKLINASKILGTIAVVGGFLAIGKKIKNNRVQKSLENEEYSTGNTRFFGTLYLDDGKEKTPVDFQDFKDIPVYTGQKIEIRDTDKNHKNKLSWIEINDNNKKLLICDRNILKEVTWNELNQQNLIFGRVVIIDGKKYILRLLTGSNEKQDGKVNEWDKYVVNVDNIVGLPVSADYETDYNSKDDENNDNLWHWYNFASYTQSEGSKGKKLCVTRGFSFVEDSNESDKDLKYETVGYRPVLELLE</sequence>
<comment type="caution">
    <text evidence="1">The sequence shown here is derived from an EMBL/GenBank/DDBJ whole genome shotgun (WGS) entry which is preliminary data.</text>
</comment>
<dbReference type="AlphaFoldDB" id="A0A1S8TP45"/>
<dbReference type="RefSeq" id="WP_077846696.1">
    <property type="nucleotide sequence ID" value="NZ_LZZM01000099.1"/>
</dbReference>
<dbReference type="OrthoDB" id="7820733at2"/>
<evidence type="ECO:0000313" key="1">
    <source>
        <dbReference type="EMBL" id="OOM79563.1"/>
    </source>
</evidence>
<dbReference type="Proteomes" id="UP000190890">
    <property type="component" value="Unassembled WGS sequence"/>
</dbReference>
<keyword evidence="2" id="KW-1185">Reference proteome</keyword>
<organism evidence="1 2">
    <name type="scientific">Clostridium puniceum</name>
    <dbReference type="NCBI Taxonomy" id="29367"/>
    <lineage>
        <taxon>Bacteria</taxon>
        <taxon>Bacillati</taxon>
        <taxon>Bacillota</taxon>
        <taxon>Clostridia</taxon>
        <taxon>Eubacteriales</taxon>
        <taxon>Clostridiaceae</taxon>
        <taxon>Clostridium</taxon>
    </lineage>
</organism>
<accession>A0A1S8TP45</accession>
<dbReference type="STRING" id="29367.CLPUN_15110"/>
<gene>
    <name evidence="1" type="ORF">CLPUN_15110</name>
</gene>
<name>A0A1S8TP45_9CLOT</name>